<dbReference type="Pfam" id="PF06985">
    <property type="entry name" value="HET"/>
    <property type="match status" value="1"/>
</dbReference>
<feature type="region of interest" description="Disordered" evidence="1">
    <location>
        <begin position="445"/>
        <end position="472"/>
    </location>
</feature>
<evidence type="ECO:0000313" key="3">
    <source>
        <dbReference type="EMBL" id="RYC78789.1"/>
    </source>
</evidence>
<comment type="caution">
    <text evidence="3">The sequence shown here is derived from an EMBL/GenBank/DDBJ whole genome shotgun (WGS) entry which is preliminary data.</text>
</comment>
<sequence length="575" mass="65420">MLDSFRLSDLSEQEFAYTSVPLPSPRHIRLLELFPINLGSANTESSKCRIYSTSLDSSPYFQAVSYVWGPNVRTTAVRVQTNHKPKEIQSDLEFSVLHVTSSVGEILNRFRSPLGLVTLWIDQICIDQSNNTEKSDQVRMMSEIYSRASQVLIWLGNPDNVYDSTRFMLKMEAVGNLARHMGIERMFHWHQRTDGEFWAFMNQVRGIKVSQKPSNVQFGEFSKKTYGILFGYEEDDMLLIASELMAIFCTRWFFRVWVVQEYVLARRATLIYGQNEIDAEKFALAITAIGLLNTNPQNLALQGANAWAQMFLCQAMDNDPIGNLWRLRKGHQNYLAGKESGYTFYELARDILGRHHHTLTATDPRDRVYAILSLAKDAQALSLSPDYSPNLSADQLYTQVARRMLHLNGGDLSVLELAQIPKRIMGQDSLAEKLPSWVPDFLGPEESISRPSRERPPGAWLYNPTGDTRQPQLLPTEDEKVLGLKGIQVDEIELVGGLWGDIYHLDEKVFPGLPSLNFDKIISYVAEVWEFCKRSHEKRFGGSKSDEFSWFETIWRVILGDVSADFNSSKSSSGV</sequence>
<feature type="compositionally biased region" description="Basic and acidic residues" evidence="1">
    <location>
        <begin position="447"/>
        <end position="456"/>
    </location>
</feature>
<dbReference type="PANTHER" id="PTHR24148:SF73">
    <property type="entry name" value="HET DOMAIN PROTEIN (AFU_ORTHOLOGUE AFUA_8G01020)"/>
    <property type="match status" value="1"/>
</dbReference>
<dbReference type="EMBL" id="MQTW01000926">
    <property type="protein sequence ID" value="RYC78789.1"/>
    <property type="molecule type" value="Genomic_DNA"/>
</dbReference>
<evidence type="ECO:0000259" key="2">
    <source>
        <dbReference type="Pfam" id="PF06985"/>
    </source>
</evidence>
<feature type="domain" description="Heterokaryon incompatibility" evidence="2">
    <location>
        <begin position="61"/>
        <end position="261"/>
    </location>
</feature>
<organism evidence="3 4">
    <name type="scientific">Fusarium oxysporum f. sp. narcissi</name>
    <dbReference type="NCBI Taxonomy" id="451672"/>
    <lineage>
        <taxon>Eukaryota</taxon>
        <taxon>Fungi</taxon>
        <taxon>Dikarya</taxon>
        <taxon>Ascomycota</taxon>
        <taxon>Pezizomycotina</taxon>
        <taxon>Sordariomycetes</taxon>
        <taxon>Hypocreomycetidae</taxon>
        <taxon>Hypocreales</taxon>
        <taxon>Nectriaceae</taxon>
        <taxon>Fusarium</taxon>
        <taxon>Fusarium oxysporum species complex</taxon>
    </lineage>
</organism>
<gene>
    <name evidence="3" type="ORF">BFJ63_vAg18338</name>
</gene>
<evidence type="ECO:0000256" key="1">
    <source>
        <dbReference type="SAM" id="MobiDB-lite"/>
    </source>
</evidence>
<dbReference type="AlphaFoldDB" id="A0A4Q2V1X1"/>
<evidence type="ECO:0000313" key="4">
    <source>
        <dbReference type="Proteomes" id="UP000290540"/>
    </source>
</evidence>
<dbReference type="InterPro" id="IPR010730">
    <property type="entry name" value="HET"/>
</dbReference>
<accession>A0A4Q2V1X1</accession>
<name>A0A4Q2V1X1_FUSOX</name>
<reference evidence="3 4" key="1">
    <citation type="submission" date="2016-12" db="EMBL/GenBank/DDBJ databases">
        <title>Draft genome sequence of Fusarium oxysporum causing rot on Narcissus.</title>
        <authorList>
            <person name="Armitage A.D."/>
            <person name="Taylor A."/>
            <person name="Clarkson J.P."/>
            <person name="Harrison R.J."/>
            <person name="Jackson A.C."/>
        </authorList>
    </citation>
    <scope>NUCLEOTIDE SEQUENCE [LARGE SCALE GENOMIC DNA]</scope>
    <source>
        <strain evidence="3 4">N139</strain>
    </source>
</reference>
<dbReference type="PANTHER" id="PTHR24148">
    <property type="entry name" value="ANKYRIN REPEAT DOMAIN-CONTAINING PROTEIN 39 HOMOLOG-RELATED"/>
    <property type="match status" value="1"/>
</dbReference>
<protein>
    <recommendedName>
        <fullName evidence="2">Heterokaryon incompatibility domain-containing protein</fullName>
    </recommendedName>
</protein>
<dbReference type="Proteomes" id="UP000290540">
    <property type="component" value="Unassembled WGS sequence"/>
</dbReference>
<dbReference type="InterPro" id="IPR052895">
    <property type="entry name" value="HetReg/Transcr_Mod"/>
</dbReference>
<proteinExistence type="predicted"/>